<dbReference type="Pfam" id="PF13439">
    <property type="entry name" value="Glyco_transf_4"/>
    <property type="match status" value="1"/>
</dbReference>
<name>A0A4Y8L8H7_9BACT</name>
<keyword evidence="1 3" id="KW-0808">Transferase</keyword>
<dbReference type="SUPFAM" id="SSF53756">
    <property type="entry name" value="UDP-Glycosyltransferase/glycogen phosphorylase"/>
    <property type="match status" value="1"/>
</dbReference>
<dbReference type="GO" id="GO:0009103">
    <property type="term" value="P:lipopolysaccharide biosynthetic process"/>
    <property type="evidence" value="ECO:0007669"/>
    <property type="project" value="TreeGrafter"/>
</dbReference>
<dbReference type="InterPro" id="IPR028098">
    <property type="entry name" value="Glyco_trans_4-like_N"/>
</dbReference>
<dbReference type="GO" id="GO:0016757">
    <property type="term" value="F:glycosyltransferase activity"/>
    <property type="evidence" value="ECO:0007669"/>
    <property type="project" value="TreeGrafter"/>
</dbReference>
<protein>
    <submittedName>
        <fullName evidence="3">Glycosyltransferase</fullName>
    </submittedName>
</protein>
<sequence length="374" mass="42292">MKIGILSPFYPYRGGMAQFSGRLYEELKIDHEVQAFNFSMLYPSFLFPGKTQYITEGDSAQIIHSERALNSINPLSYYKTASQINRFKPDILIVPYWMSFLSPALGSVCRLINKKTKITGLIHNAIPHEKRFFDKPLAKYFFSACDGFIALSDPVRDDLMAIIQNKPILVSPHPIYDHYSLKTSKNEAALKLGTDSTKKTLLFFGLIREYKGLDILLKAMNLLNDQYQLIIAGECYGDFKKYQDIIDTLHNKTNIKVLEEYIPDEMVSTLFSASDVLVLPYRDATQSGVVAVAYQMETPLIATNVGALGETVRKGSTGMVVNNATPEELANSIVQYFEEEAANKAIYTKNIILEKQRLSWKSFSKAILEFYSSI</sequence>
<evidence type="ECO:0000259" key="2">
    <source>
        <dbReference type="Pfam" id="PF13439"/>
    </source>
</evidence>
<proteinExistence type="predicted"/>
<dbReference type="PANTHER" id="PTHR46401">
    <property type="entry name" value="GLYCOSYLTRANSFERASE WBBK-RELATED"/>
    <property type="match status" value="1"/>
</dbReference>
<dbReference type="Pfam" id="PF13692">
    <property type="entry name" value="Glyco_trans_1_4"/>
    <property type="match status" value="1"/>
</dbReference>
<dbReference type="PANTHER" id="PTHR46401:SF2">
    <property type="entry name" value="GLYCOSYLTRANSFERASE WBBK-RELATED"/>
    <property type="match status" value="1"/>
</dbReference>
<dbReference type="Proteomes" id="UP000297861">
    <property type="component" value="Unassembled WGS sequence"/>
</dbReference>
<keyword evidence="4" id="KW-1185">Reference proteome</keyword>
<evidence type="ECO:0000313" key="4">
    <source>
        <dbReference type="Proteomes" id="UP000297861"/>
    </source>
</evidence>
<dbReference type="RefSeq" id="WP_134435584.1">
    <property type="nucleotide sequence ID" value="NZ_SOML01000002.1"/>
</dbReference>
<evidence type="ECO:0000256" key="1">
    <source>
        <dbReference type="ARBA" id="ARBA00022679"/>
    </source>
</evidence>
<dbReference type="STRING" id="1121485.GCA_000426485_03316"/>
<organism evidence="3 4">
    <name type="scientific">Dysgonomonas capnocytophagoides</name>
    <dbReference type="NCBI Taxonomy" id="45254"/>
    <lineage>
        <taxon>Bacteria</taxon>
        <taxon>Pseudomonadati</taxon>
        <taxon>Bacteroidota</taxon>
        <taxon>Bacteroidia</taxon>
        <taxon>Bacteroidales</taxon>
        <taxon>Dysgonomonadaceae</taxon>
        <taxon>Dysgonomonas</taxon>
    </lineage>
</organism>
<reference evidence="3 4" key="1">
    <citation type="submission" date="2019-03" db="EMBL/GenBank/DDBJ databases">
        <title>San Antonio Military Medical Center submission to MRSN (WRAIR), pending publication.</title>
        <authorList>
            <person name="Blyth D.M."/>
            <person name="Mccarthy S.L."/>
            <person name="Schall S.E."/>
            <person name="Stam J.A."/>
            <person name="Ong A.C."/>
            <person name="Mcgann P.T."/>
        </authorList>
    </citation>
    <scope>NUCLEOTIDE SEQUENCE [LARGE SCALE GENOMIC DNA]</scope>
    <source>
        <strain evidence="3 4">MRSN571793</strain>
    </source>
</reference>
<evidence type="ECO:0000313" key="3">
    <source>
        <dbReference type="EMBL" id="TFD97802.1"/>
    </source>
</evidence>
<feature type="domain" description="Glycosyltransferase subfamily 4-like N-terminal" evidence="2">
    <location>
        <begin position="14"/>
        <end position="175"/>
    </location>
</feature>
<accession>A0A4Y8L8H7</accession>
<dbReference type="EMBL" id="SOML01000002">
    <property type="protein sequence ID" value="TFD97802.1"/>
    <property type="molecule type" value="Genomic_DNA"/>
</dbReference>
<gene>
    <name evidence="3" type="ORF">E2605_04070</name>
</gene>
<comment type="caution">
    <text evidence="3">The sequence shown here is derived from an EMBL/GenBank/DDBJ whole genome shotgun (WGS) entry which is preliminary data.</text>
</comment>
<dbReference type="AlphaFoldDB" id="A0A4Y8L8H7"/>
<dbReference type="Gene3D" id="3.40.50.2000">
    <property type="entry name" value="Glycogen Phosphorylase B"/>
    <property type="match status" value="2"/>
</dbReference>
<dbReference type="OrthoDB" id="9771846at2"/>